<comment type="caution">
    <text evidence="3">The sequence shown here is derived from an EMBL/GenBank/DDBJ whole genome shotgun (WGS) entry which is preliminary data.</text>
</comment>
<feature type="domain" description="EamA" evidence="2">
    <location>
        <begin position="10"/>
        <end position="143"/>
    </location>
</feature>
<feature type="transmembrane region" description="Helical" evidence="1">
    <location>
        <begin position="43"/>
        <end position="62"/>
    </location>
</feature>
<feature type="transmembrane region" description="Helical" evidence="1">
    <location>
        <begin position="266"/>
        <end position="284"/>
    </location>
</feature>
<dbReference type="OrthoDB" id="7818056at2"/>
<dbReference type="SUPFAM" id="SSF103481">
    <property type="entry name" value="Multidrug resistance efflux transporter EmrE"/>
    <property type="match status" value="2"/>
</dbReference>
<reference evidence="3 4" key="1">
    <citation type="submission" date="2018-03" db="EMBL/GenBank/DDBJ databases">
        <title>The draft genome of Mesorhizobium sp. 6GN-30.</title>
        <authorList>
            <person name="Liu L."/>
            <person name="Li L."/>
            <person name="Wang T."/>
            <person name="Zhang X."/>
            <person name="Liang L."/>
        </authorList>
    </citation>
    <scope>NUCLEOTIDE SEQUENCE [LARGE SCALE GENOMIC DNA]</scope>
    <source>
        <strain evidence="3 4">6GN30</strain>
    </source>
</reference>
<dbReference type="Pfam" id="PF00892">
    <property type="entry name" value="EamA"/>
    <property type="match status" value="2"/>
</dbReference>
<dbReference type="EMBL" id="PXYK01000002">
    <property type="protein sequence ID" value="PSJ65250.1"/>
    <property type="molecule type" value="Genomic_DNA"/>
</dbReference>
<sequence length="294" mass="32216">MTANGPAPLSSIFCFFGAFFLFSCTDAGAKYLVLAGMQPPFLSWTRFLVHAVLVSLLLRLWVRPQRFAPANPGAHVLRGILLFLSGLFSFWSLTTLQLVEFIAIIFMGPLVITALAQPLLGEKVEWQRWIAVGVGLIGVLVITRPGFGTFKAGHASALLAMLTHSLFVIMTRRMSASETHESLLILPAVVATVFMLPAVPLTGSLPANGLQWAVLLSLGAFAAMGHWLFLRAYRTTEASVLAPYAYVQMLWTALFGYFLFGNNPDGWTMLGSAIIIAGGLYLMHRDRLARVRTR</sequence>
<dbReference type="Gene3D" id="1.10.3730.20">
    <property type="match status" value="1"/>
</dbReference>
<evidence type="ECO:0000259" key="2">
    <source>
        <dbReference type="Pfam" id="PF00892"/>
    </source>
</evidence>
<dbReference type="InterPro" id="IPR000620">
    <property type="entry name" value="EamA_dom"/>
</dbReference>
<dbReference type="GO" id="GO:0016020">
    <property type="term" value="C:membrane"/>
    <property type="evidence" value="ECO:0007669"/>
    <property type="project" value="InterPro"/>
</dbReference>
<name>A0A2P7SRZ5_9HYPH</name>
<feature type="transmembrane region" description="Helical" evidence="1">
    <location>
        <begin position="183"/>
        <end position="203"/>
    </location>
</feature>
<evidence type="ECO:0000256" key="1">
    <source>
        <dbReference type="SAM" id="Phobius"/>
    </source>
</evidence>
<dbReference type="AlphaFoldDB" id="A0A2P7SRZ5"/>
<accession>A0A2P7SRZ5</accession>
<proteinExistence type="predicted"/>
<feature type="transmembrane region" description="Helical" evidence="1">
    <location>
        <begin position="153"/>
        <end position="171"/>
    </location>
</feature>
<keyword evidence="4" id="KW-1185">Reference proteome</keyword>
<evidence type="ECO:0000313" key="3">
    <source>
        <dbReference type="EMBL" id="PSJ65250.1"/>
    </source>
</evidence>
<organism evidence="3 4">
    <name type="scientific">Kumtagia ephedrae</name>
    <dbReference type="NCBI Taxonomy" id="2116701"/>
    <lineage>
        <taxon>Bacteria</taxon>
        <taxon>Pseudomonadati</taxon>
        <taxon>Pseudomonadota</taxon>
        <taxon>Alphaproteobacteria</taxon>
        <taxon>Hyphomicrobiales</taxon>
        <taxon>Phyllobacteriaceae</taxon>
        <taxon>Kumtagia</taxon>
    </lineage>
</organism>
<dbReference type="PANTHER" id="PTHR22911">
    <property type="entry name" value="ACYL-MALONYL CONDENSING ENZYME-RELATED"/>
    <property type="match status" value="1"/>
</dbReference>
<feature type="transmembrane region" description="Helical" evidence="1">
    <location>
        <begin position="209"/>
        <end position="229"/>
    </location>
</feature>
<dbReference type="InterPro" id="IPR037185">
    <property type="entry name" value="EmrE-like"/>
</dbReference>
<feature type="transmembrane region" description="Helical" evidence="1">
    <location>
        <begin position="74"/>
        <end position="92"/>
    </location>
</feature>
<feature type="domain" description="EamA" evidence="2">
    <location>
        <begin position="153"/>
        <end position="279"/>
    </location>
</feature>
<evidence type="ECO:0000313" key="4">
    <source>
        <dbReference type="Proteomes" id="UP000241229"/>
    </source>
</evidence>
<keyword evidence="1" id="KW-0812">Transmembrane</keyword>
<keyword evidence="1" id="KW-0472">Membrane</keyword>
<dbReference type="Proteomes" id="UP000241229">
    <property type="component" value="Unassembled WGS sequence"/>
</dbReference>
<protein>
    <submittedName>
        <fullName evidence="3">EamA family transporter</fullName>
    </submittedName>
</protein>
<feature type="transmembrane region" description="Helical" evidence="1">
    <location>
        <begin position="129"/>
        <end position="147"/>
    </location>
</feature>
<feature type="transmembrane region" description="Helical" evidence="1">
    <location>
        <begin position="241"/>
        <end position="260"/>
    </location>
</feature>
<keyword evidence="1" id="KW-1133">Transmembrane helix</keyword>
<dbReference type="PANTHER" id="PTHR22911:SF103">
    <property type="entry name" value="BLR2811 PROTEIN"/>
    <property type="match status" value="1"/>
</dbReference>
<feature type="transmembrane region" description="Helical" evidence="1">
    <location>
        <begin position="98"/>
        <end position="117"/>
    </location>
</feature>
<dbReference type="RefSeq" id="WP_106770590.1">
    <property type="nucleotide sequence ID" value="NZ_PXYK01000002.1"/>
</dbReference>
<gene>
    <name evidence="3" type="ORF">C7I84_02575</name>
</gene>